<proteinExistence type="predicted"/>
<keyword evidence="1" id="KW-0472">Membrane</keyword>
<feature type="transmembrane region" description="Helical" evidence="1">
    <location>
        <begin position="117"/>
        <end position="141"/>
    </location>
</feature>
<reference evidence="2 3" key="1">
    <citation type="submission" date="2020-03" db="EMBL/GenBank/DDBJ databases">
        <title>A novel species.</title>
        <authorList>
            <person name="Gao J."/>
        </authorList>
    </citation>
    <scope>NUCLEOTIDE SEQUENCE [LARGE SCALE GENOMIC DNA]</scope>
    <source>
        <strain evidence="2 3">QMT-12</strain>
    </source>
</reference>
<dbReference type="Proteomes" id="UP000501179">
    <property type="component" value="Chromosome"/>
</dbReference>
<protein>
    <recommendedName>
        <fullName evidence="4">Tat (Twin-arginine translocation) pathway signal sequence</fullName>
    </recommendedName>
</protein>
<feature type="transmembrane region" description="Helical" evidence="1">
    <location>
        <begin position="202"/>
        <end position="223"/>
    </location>
</feature>
<gene>
    <name evidence="2" type="ORF">HA039_17935</name>
</gene>
<evidence type="ECO:0000256" key="1">
    <source>
        <dbReference type="SAM" id="Phobius"/>
    </source>
</evidence>
<feature type="transmembrane region" description="Helical" evidence="1">
    <location>
        <begin position="84"/>
        <end position="105"/>
    </location>
</feature>
<feature type="transmembrane region" description="Helical" evidence="1">
    <location>
        <begin position="244"/>
        <end position="265"/>
    </location>
</feature>
<keyword evidence="1" id="KW-0812">Transmembrane</keyword>
<organism evidence="2 3">
    <name type="scientific">Streptomyces liangshanensis</name>
    <dbReference type="NCBI Taxonomy" id="2717324"/>
    <lineage>
        <taxon>Bacteria</taxon>
        <taxon>Bacillati</taxon>
        <taxon>Actinomycetota</taxon>
        <taxon>Actinomycetes</taxon>
        <taxon>Kitasatosporales</taxon>
        <taxon>Streptomycetaceae</taxon>
        <taxon>Streptomyces</taxon>
    </lineage>
</organism>
<keyword evidence="3" id="KW-1185">Reference proteome</keyword>
<keyword evidence="1" id="KW-1133">Transmembrane helix</keyword>
<accession>A0A6G9H943</accession>
<evidence type="ECO:0008006" key="4">
    <source>
        <dbReference type="Google" id="ProtNLM"/>
    </source>
</evidence>
<evidence type="ECO:0000313" key="3">
    <source>
        <dbReference type="Proteomes" id="UP000501179"/>
    </source>
</evidence>
<name>A0A6G9H943_9ACTN</name>
<sequence>MSGRALASRAAFATTLVAALGVAFVVAPRVLAGLGPGSGFAGQGALVRDFRSAFVAYWGAGDPDLSPRMEGLVDYWVRYHVAKAAIAALLLVVCAALGAALWKAFLRADGPGAWRRAALASAGGGVSLLALFSLAVVMANIQGAIAPFSSLLSLLPVGETHGELATTLDQVRAGLSHGPGTATGTGAGSRTSPVLDLMISDFARYHAVMAVISGVVAAALVGFSTLLWRRFAGTPSSAPRTRRVWAAFAALSTLTALAVIVVAAANTGTATNPAPALLGFFNGGM</sequence>
<dbReference type="KEGG" id="slia:HA039_17935"/>
<dbReference type="AlphaFoldDB" id="A0A6G9H943"/>
<evidence type="ECO:0000313" key="2">
    <source>
        <dbReference type="EMBL" id="QIQ06974.1"/>
    </source>
</evidence>
<dbReference type="EMBL" id="CP050177">
    <property type="protein sequence ID" value="QIQ06974.1"/>
    <property type="molecule type" value="Genomic_DNA"/>
</dbReference>